<dbReference type="PROSITE" id="PS52035">
    <property type="entry name" value="PEPTIDASE_M14"/>
    <property type="match status" value="1"/>
</dbReference>
<evidence type="ECO:0000256" key="7">
    <source>
        <dbReference type="ARBA" id="ARBA00022670"/>
    </source>
</evidence>
<dbReference type="Pfam" id="PF00246">
    <property type="entry name" value="Peptidase_M14"/>
    <property type="match status" value="1"/>
</dbReference>
<dbReference type="GO" id="GO:0006508">
    <property type="term" value="P:proteolysis"/>
    <property type="evidence" value="ECO:0007669"/>
    <property type="project" value="UniProtKB-KW"/>
</dbReference>
<dbReference type="InterPro" id="IPR000834">
    <property type="entry name" value="Peptidase_M14"/>
</dbReference>
<evidence type="ECO:0000256" key="12">
    <source>
        <dbReference type="ARBA" id="ARBA00023026"/>
    </source>
</evidence>
<sequence length="441" mass="49679">MLLRAGFLVGILATVATAALSHTDSEQLDGRALLQATPRTGAQRLALHEYLQSKPMLDVWFETQVDGLPVEVSVPADQRQELARFLASQGIEHRVAISDLHGFVNNQTLHASTRAIEADDEPLNWKNYFPLEKIYEWMDELEKKNPDTVRVRSIGKSYEGRETRALVINPDSGLPVVMVEAGIHAREWIAHAAATYFIDRILGSDKNDIVRRFEWHVFPCVNPDGYVYTWKNNRSWRKTRSPQWLIFKGVDPNRNWPYHWKDEGTNTVVYSEHYAGPAAASEPETRNLMAYVDALAPRMRLYLALHAYGQMLMYPWSYTKATTKRDTEMDEIAKKAVEAIKKKSGTEYLHGSIANTIYTATGSTIDYVYSKCVPYAYVFEMRPKFSSADTGEDAGNHGTQGFILPEEQIEDTAAEVWAGTLVLVQAALGSPSGNNPRTCDL</sequence>
<evidence type="ECO:0000256" key="8">
    <source>
        <dbReference type="ARBA" id="ARBA00022723"/>
    </source>
</evidence>
<keyword evidence="15" id="KW-1015">Disulfide bond</keyword>
<evidence type="ECO:0000256" key="18">
    <source>
        <dbReference type="SAM" id="SignalP"/>
    </source>
</evidence>
<feature type="domain" description="Peptidase M14" evidence="19">
    <location>
        <begin position="127"/>
        <end position="427"/>
    </location>
</feature>
<dbReference type="InterPro" id="IPR003146">
    <property type="entry name" value="M14A_act_pep"/>
</dbReference>
<evidence type="ECO:0000259" key="19">
    <source>
        <dbReference type="PROSITE" id="PS52035"/>
    </source>
</evidence>
<gene>
    <name evidence="20" type="ORF">KUF71_009068</name>
</gene>
<keyword evidence="6 20" id="KW-0121">Carboxypeptidase</keyword>
<keyword evidence="12" id="KW-0843">Virulence</keyword>
<feature type="active site" description="Proton donor/acceptor" evidence="17">
    <location>
        <position position="380"/>
    </location>
</feature>
<keyword evidence="14" id="KW-0865">Zymogen</keyword>
<evidence type="ECO:0000256" key="5">
    <source>
        <dbReference type="ARBA" id="ARBA00022525"/>
    </source>
</evidence>
<comment type="function">
    <text evidence="16">Involved in the digestion of the blood meal.</text>
</comment>
<evidence type="ECO:0000256" key="6">
    <source>
        <dbReference type="ARBA" id="ARBA00022645"/>
    </source>
</evidence>
<evidence type="ECO:0000313" key="21">
    <source>
        <dbReference type="Proteomes" id="UP001219518"/>
    </source>
</evidence>
<comment type="function">
    <text evidence="2">Extracellular metalloprotease that contributes to pathogenicity.</text>
</comment>
<keyword evidence="5" id="KW-0964">Secreted</keyword>
<evidence type="ECO:0000256" key="9">
    <source>
        <dbReference type="ARBA" id="ARBA00022729"/>
    </source>
</evidence>
<dbReference type="SUPFAM" id="SSF54897">
    <property type="entry name" value="Protease propeptides/inhibitors"/>
    <property type="match status" value="1"/>
</dbReference>
<dbReference type="InterPro" id="IPR057246">
    <property type="entry name" value="CARBOXYPEPT_ZN_1"/>
</dbReference>
<keyword evidence="9 18" id="KW-0732">Signal</keyword>
<comment type="subcellular location">
    <subcellularLocation>
        <location evidence="3">Secreted</location>
    </subcellularLocation>
</comment>
<dbReference type="PANTHER" id="PTHR11705">
    <property type="entry name" value="PROTEASE FAMILY M14 CARBOXYPEPTIDASE A,B"/>
    <property type="match status" value="1"/>
</dbReference>
<accession>A0AAE1LV47</accession>
<keyword evidence="8" id="KW-0479">Metal-binding</keyword>
<dbReference type="GO" id="GO:0008270">
    <property type="term" value="F:zinc ion binding"/>
    <property type="evidence" value="ECO:0007669"/>
    <property type="project" value="InterPro"/>
</dbReference>
<dbReference type="PROSITE" id="PS00132">
    <property type="entry name" value="CARBOXYPEPT_ZN_1"/>
    <property type="match status" value="1"/>
</dbReference>
<evidence type="ECO:0000256" key="11">
    <source>
        <dbReference type="ARBA" id="ARBA00022833"/>
    </source>
</evidence>
<evidence type="ECO:0000256" key="15">
    <source>
        <dbReference type="ARBA" id="ARBA00023157"/>
    </source>
</evidence>
<evidence type="ECO:0000313" key="20">
    <source>
        <dbReference type="EMBL" id="KAK3931849.1"/>
    </source>
</evidence>
<reference evidence="20" key="2">
    <citation type="journal article" date="2023" name="BMC Genomics">
        <title>Pest status, molecular evolution, and epigenetic factors derived from the genome assembly of Frankliniella fusca, a thysanopteran phytovirus vector.</title>
        <authorList>
            <person name="Catto M.A."/>
            <person name="Labadie P.E."/>
            <person name="Jacobson A.L."/>
            <person name="Kennedy G.G."/>
            <person name="Srinivasan R."/>
            <person name="Hunt B.G."/>
        </authorList>
    </citation>
    <scope>NUCLEOTIDE SEQUENCE</scope>
    <source>
        <strain evidence="20">PL_HMW_Pooled</strain>
    </source>
</reference>
<dbReference type="GO" id="GO:0005615">
    <property type="term" value="C:extracellular space"/>
    <property type="evidence" value="ECO:0007669"/>
    <property type="project" value="TreeGrafter"/>
</dbReference>
<dbReference type="SUPFAM" id="SSF53187">
    <property type="entry name" value="Zn-dependent exopeptidases"/>
    <property type="match status" value="1"/>
</dbReference>
<dbReference type="InterPro" id="IPR036990">
    <property type="entry name" value="M14A-like_propep"/>
</dbReference>
<dbReference type="SMART" id="SM00631">
    <property type="entry name" value="Zn_pept"/>
    <property type="match status" value="1"/>
</dbReference>
<evidence type="ECO:0000256" key="17">
    <source>
        <dbReference type="PROSITE-ProRule" id="PRU01379"/>
    </source>
</evidence>
<evidence type="ECO:0000256" key="1">
    <source>
        <dbReference type="ARBA" id="ARBA00001947"/>
    </source>
</evidence>
<reference evidence="20" key="1">
    <citation type="submission" date="2021-07" db="EMBL/GenBank/DDBJ databases">
        <authorList>
            <person name="Catto M.A."/>
            <person name="Jacobson A."/>
            <person name="Kennedy G."/>
            <person name="Labadie P."/>
            <person name="Hunt B.G."/>
            <person name="Srinivasan R."/>
        </authorList>
    </citation>
    <scope>NUCLEOTIDE SEQUENCE</scope>
    <source>
        <strain evidence="20">PL_HMW_Pooled</strain>
        <tissue evidence="20">Head</tissue>
    </source>
</reference>
<dbReference type="CDD" id="cd03860">
    <property type="entry name" value="M14_CP_A-B_like"/>
    <property type="match status" value="1"/>
</dbReference>
<evidence type="ECO:0000256" key="10">
    <source>
        <dbReference type="ARBA" id="ARBA00022801"/>
    </source>
</evidence>
<protein>
    <submittedName>
        <fullName evidence="20">Zinc carboxypeptidase A 1</fullName>
    </submittedName>
</protein>
<feature type="chain" id="PRO_5041949658" evidence="18">
    <location>
        <begin position="19"/>
        <end position="441"/>
    </location>
</feature>
<comment type="caution">
    <text evidence="20">The sequence shown here is derived from an EMBL/GenBank/DDBJ whole genome shotgun (WGS) entry which is preliminary data.</text>
</comment>
<dbReference type="PANTHER" id="PTHR11705:SF143">
    <property type="entry name" value="SLL0236 PROTEIN"/>
    <property type="match status" value="1"/>
</dbReference>
<keyword evidence="11" id="KW-0862">Zinc</keyword>
<keyword evidence="10" id="KW-0378">Hydrolase</keyword>
<evidence type="ECO:0000256" key="16">
    <source>
        <dbReference type="ARBA" id="ARBA00057299"/>
    </source>
</evidence>
<dbReference type="FunFam" id="3.40.630.10:FF:000040">
    <property type="entry name" value="zinc carboxypeptidase"/>
    <property type="match status" value="1"/>
</dbReference>
<dbReference type="PRINTS" id="PR00765">
    <property type="entry name" value="CRBOXYPTASEA"/>
</dbReference>
<evidence type="ECO:0000256" key="3">
    <source>
        <dbReference type="ARBA" id="ARBA00004613"/>
    </source>
</evidence>
<evidence type="ECO:0000256" key="14">
    <source>
        <dbReference type="ARBA" id="ARBA00023145"/>
    </source>
</evidence>
<dbReference type="Gene3D" id="3.40.630.10">
    <property type="entry name" value="Zn peptidases"/>
    <property type="match status" value="1"/>
</dbReference>
<organism evidence="20 21">
    <name type="scientific">Frankliniella fusca</name>
    <dbReference type="NCBI Taxonomy" id="407009"/>
    <lineage>
        <taxon>Eukaryota</taxon>
        <taxon>Metazoa</taxon>
        <taxon>Ecdysozoa</taxon>
        <taxon>Arthropoda</taxon>
        <taxon>Hexapoda</taxon>
        <taxon>Insecta</taxon>
        <taxon>Pterygota</taxon>
        <taxon>Neoptera</taxon>
        <taxon>Paraneoptera</taxon>
        <taxon>Thysanoptera</taxon>
        <taxon>Terebrantia</taxon>
        <taxon>Thripoidea</taxon>
        <taxon>Thripidae</taxon>
        <taxon>Frankliniella</taxon>
    </lineage>
</organism>
<keyword evidence="7" id="KW-0645">Protease</keyword>
<name>A0AAE1LV47_9NEOP</name>
<dbReference type="AlphaFoldDB" id="A0AAE1LV47"/>
<feature type="signal peptide" evidence="18">
    <location>
        <begin position="1"/>
        <end position="18"/>
    </location>
</feature>
<proteinExistence type="inferred from homology"/>
<evidence type="ECO:0000256" key="13">
    <source>
        <dbReference type="ARBA" id="ARBA00023049"/>
    </source>
</evidence>
<evidence type="ECO:0000256" key="4">
    <source>
        <dbReference type="ARBA" id="ARBA00005988"/>
    </source>
</evidence>
<keyword evidence="21" id="KW-1185">Reference proteome</keyword>
<comment type="similarity">
    <text evidence="4 17">Belongs to the peptidase M14 family.</text>
</comment>
<dbReference type="Pfam" id="PF02244">
    <property type="entry name" value="Propep_M14"/>
    <property type="match status" value="1"/>
</dbReference>
<dbReference type="EMBL" id="JAHWGI010001430">
    <property type="protein sequence ID" value="KAK3931849.1"/>
    <property type="molecule type" value="Genomic_DNA"/>
</dbReference>
<dbReference type="Proteomes" id="UP001219518">
    <property type="component" value="Unassembled WGS sequence"/>
</dbReference>
<dbReference type="Gene3D" id="3.30.70.340">
    <property type="entry name" value="Metallocarboxypeptidase-like"/>
    <property type="match status" value="1"/>
</dbReference>
<dbReference type="GO" id="GO:0004181">
    <property type="term" value="F:metallocarboxypeptidase activity"/>
    <property type="evidence" value="ECO:0007669"/>
    <property type="project" value="InterPro"/>
</dbReference>
<comment type="cofactor">
    <cofactor evidence="1">
        <name>Zn(2+)</name>
        <dbReference type="ChEBI" id="CHEBI:29105"/>
    </cofactor>
</comment>
<evidence type="ECO:0000256" key="2">
    <source>
        <dbReference type="ARBA" id="ARBA00003091"/>
    </source>
</evidence>
<keyword evidence="13" id="KW-0482">Metalloprotease</keyword>